<dbReference type="Pfam" id="PF01613">
    <property type="entry name" value="Flavin_Reduct"/>
    <property type="match status" value="1"/>
</dbReference>
<dbReference type="Gene3D" id="2.30.110.10">
    <property type="entry name" value="Electron Transport, Fmn-binding Protein, Chain A"/>
    <property type="match status" value="1"/>
</dbReference>
<keyword evidence="6" id="KW-1185">Reference proteome</keyword>
<organism evidence="5 6">
    <name type="scientific">Devosia pacifica</name>
    <dbReference type="NCBI Taxonomy" id="1335967"/>
    <lineage>
        <taxon>Bacteria</taxon>
        <taxon>Pseudomonadati</taxon>
        <taxon>Pseudomonadota</taxon>
        <taxon>Alphaproteobacteria</taxon>
        <taxon>Hyphomicrobiales</taxon>
        <taxon>Devosiaceae</taxon>
        <taxon>Devosia</taxon>
    </lineage>
</organism>
<dbReference type="GO" id="GO:0010181">
    <property type="term" value="F:FMN binding"/>
    <property type="evidence" value="ECO:0007669"/>
    <property type="project" value="InterPro"/>
</dbReference>
<protein>
    <recommendedName>
        <fullName evidence="4">Flavin reductase like domain-containing protein</fullName>
    </recommendedName>
</protein>
<dbReference type="InterPro" id="IPR012349">
    <property type="entry name" value="Split_barrel_FMN-bd"/>
</dbReference>
<keyword evidence="2" id="KW-0285">Flavoprotein</keyword>
<comment type="similarity">
    <text evidence="3">Belongs to the flavoredoxin family.</text>
</comment>
<dbReference type="AlphaFoldDB" id="A0A918VVH7"/>
<evidence type="ECO:0000313" key="5">
    <source>
        <dbReference type="EMBL" id="GHA33231.1"/>
    </source>
</evidence>
<evidence type="ECO:0000259" key="4">
    <source>
        <dbReference type="SMART" id="SM00903"/>
    </source>
</evidence>
<comment type="cofactor">
    <cofactor evidence="1">
        <name>FMN</name>
        <dbReference type="ChEBI" id="CHEBI:58210"/>
    </cofactor>
</comment>
<dbReference type="EMBL" id="BMZE01000003">
    <property type="protein sequence ID" value="GHA33231.1"/>
    <property type="molecule type" value="Genomic_DNA"/>
</dbReference>
<comment type="caution">
    <text evidence="5">The sequence shown here is derived from an EMBL/GenBank/DDBJ whole genome shotgun (WGS) entry which is preliminary data.</text>
</comment>
<dbReference type="SUPFAM" id="SSF50475">
    <property type="entry name" value="FMN-binding split barrel"/>
    <property type="match status" value="1"/>
</dbReference>
<evidence type="ECO:0000313" key="6">
    <source>
        <dbReference type="Proteomes" id="UP000646579"/>
    </source>
</evidence>
<feature type="domain" description="Flavin reductase like" evidence="4">
    <location>
        <begin position="15"/>
        <end position="157"/>
    </location>
</feature>
<evidence type="ECO:0000256" key="1">
    <source>
        <dbReference type="ARBA" id="ARBA00001917"/>
    </source>
</evidence>
<sequence length="198" mass="21494">MSGTLAPVDPARAHRLINHGPTVLISSTHSGVDNVMPAAWATVLDMAPAKVVVVIDRATKTRELVDASGRFVLQVPVVAQLALVDFLGMHSAQDEPDKLDRAGATLFRMPGHDLPFVADCAGWMACRVLTEPSKPETYDLVLAEVEAAWSDPRMFRDGRWVTDAPPDYRTLHHVSGGRYFAIGETIDVDRSPDEGPGN</sequence>
<dbReference type="SMART" id="SM00903">
    <property type="entry name" value="Flavin_Reduct"/>
    <property type="match status" value="1"/>
</dbReference>
<reference evidence="5" key="2">
    <citation type="submission" date="2020-09" db="EMBL/GenBank/DDBJ databases">
        <authorList>
            <person name="Sun Q."/>
            <person name="Kim S."/>
        </authorList>
    </citation>
    <scope>NUCLEOTIDE SEQUENCE</scope>
    <source>
        <strain evidence="5">KCTC 32437</strain>
    </source>
</reference>
<dbReference type="GO" id="GO:0016646">
    <property type="term" value="F:oxidoreductase activity, acting on the CH-NH group of donors, NAD or NADP as acceptor"/>
    <property type="evidence" value="ECO:0007669"/>
    <property type="project" value="UniProtKB-ARBA"/>
</dbReference>
<dbReference type="PANTHER" id="PTHR43567">
    <property type="entry name" value="FLAVOREDOXIN-RELATED-RELATED"/>
    <property type="match status" value="1"/>
</dbReference>
<dbReference type="InterPro" id="IPR002563">
    <property type="entry name" value="Flavin_Rdtase-like_dom"/>
</dbReference>
<evidence type="ECO:0000256" key="3">
    <source>
        <dbReference type="ARBA" id="ARBA00038054"/>
    </source>
</evidence>
<proteinExistence type="inferred from homology"/>
<dbReference type="PANTHER" id="PTHR43567:SF1">
    <property type="entry name" value="FLAVOREDOXIN"/>
    <property type="match status" value="1"/>
</dbReference>
<dbReference type="InterPro" id="IPR052174">
    <property type="entry name" value="Flavoredoxin"/>
</dbReference>
<accession>A0A918VVH7</accession>
<dbReference type="RefSeq" id="WP_189426687.1">
    <property type="nucleotide sequence ID" value="NZ_BMZE01000003.1"/>
</dbReference>
<reference evidence="5" key="1">
    <citation type="journal article" date="2014" name="Int. J. Syst. Evol. Microbiol.">
        <title>Complete genome sequence of Corynebacterium casei LMG S-19264T (=DSM 44701T), isolated from a smear-ripened cheese.</title>
        <authorList>
            <consortium name="US DOE Joint Genome Institute (JGI-PGF)"/>
            <person name="Walter F."/>
            <person name="Albersmeier A."/>
            <person name="Kalinowski J."/>
            <person name="Ruckert C."/>
        </authorList>
    </citation>
    <scope>NUCLEOTIDE SEQUENCE</scope>
    <source>
        <strain evidence="5">KCTC 32437</strain>
    </source>
</reference>
<gene>
    <name evidence="5" type="ORF">GCM10007989_31760</name>
</gene>
<dbReference type="Proteomes" id="UP000646579">
    <property type="component" value="Unassembled WGS sequence"/>
</dbReference>
<evidence type="ECO:0000256" key="2">
    <source>
        <dbReference type="ARBA" id="ARBA00022630"/>
    </source>
</evidence>
<name>A0A918VVH7_9HYPH</name>